<keyword evidence="4" id="KW-1185">Reference proteome</keyword>
<dbReference type="PANTHER" id="PTHR32123">
    <property type="entry name" value="BICD FAMILY-LIKE CARGO ADAPTER"/>
    <property type="match status" value="1"/>
</dbReference>
<keyword evidence="1 2" id="KW-0175">Coiled coil</keyword>
<dbReference type="PANTHER" id="PTHR32123:SF13">
    <property type="entry name" value="BICAUDAL D-RELATED PROTEIN HOMOLOG"/>
    <property type="match status" value="1"/>
</dbReference>
<feature type="region of interest" description="Disordered" evidence="3">
    <location>
        <begin position="572"/>
        <end position="602"/>
    </location>
</feature>
<sequence length="602" mass="69743">MCACRLEEMQQTPPNYQTLCGDLEEYIREMENRTQSTSDGDDVYAQLIQKEQDLILAAQLGKALLEKNEELSLNNEKITEHYSRKLEFLEQEKHALRRKLDSVESEYDARVAELQADITELRKELEGHEVSLKSTEREKCKVVQELQEQNHRLTLALKQATKTEEQLTSQLRSLRQQFTVRSSNFTDHVSQLEGLREEIDILTERKCDLERRIEGLGEERENLSLSLEESGDRIIMLECSNKEQEQQIRNQKRDIEELRHGNVQLQAKLDTLLKRCSSPSFGQTSIFNEIEMSSHSSVEDELRSLNGSQNGRSGPQSQPGSSIGFHGDLEYEDAECEDSEMITFTGFSIPDSEDGWKFRQELVEIYNQIKRLCEDLKRRRDSLSVDSGISSSPEDVQAQNMRVGMIMAVLKELRDLMHDLLANYSETPCSACQTIAHERDLLEKVQKDLKIKTDELKKMEEHVSELTKKVIIQERDVAVLKEERDQLRDDISNSKIAKDEIVKKAWEVRDGAVERKNAVEIQLAKTRIDMMHINSQLMEAIQQKVELSQQLEQWQVDMQILLDEQLKSKLKNQEQEDKKKVGNHPQSHLSNTNKGKLFKLWR</sequence>
<feature type="region of interest" description="Disordered" evidence="3">
    <location>
        <begin position="297"/>
        <end position="327"/>
    </location>
</feature>
<feature type="coiled-coil region" evidence="2">
    <location>
        <begin position="234"/>
        <end position="275"/>
    </location>
</feature>
<name>A0ABM1B0Z8_LIMPO</name>
<dbReference type="Proteomes" id="UP000694941">
    <property type="component" value="Unplaced"/>
</dbReference>
<dbReference type="Gene3D" id="1.10.287.1490">
    <property type="match status" value="1"/>
</dbReference>
<dbReference type="InterPro" id="IPR051149">
    <property type="entry name" value="Spindly/BICDR_Dynein_Adapter"/>
</dbReference>
<accession>A0ABM1B0Z8</accession>
<evidence type="ECO:0000313" key="4">
    <source>
        <dbReference type="Proteomes" id="UP000694941"/>
    </source>
</evidence>
<organism evidence="4 5">
    <name type="scientific">Limulus polyphemus</name>
    <name type="common">Atlantic horseshoe crab</name>
    <dbReference type="NCBI Taxonomy" id="6850"/>
    <lineage>
        <taxon>Eukaryota</taxon>
        <taxon>Metazoa</taxon>
        <taxon>Ecdysozoa</taxon>
        <taxon>Arthropoda</taxon>
        <taxon>Chelicerata</taxon>
        <taxon>Merostomata</taxon>
        <taxon>Xiphosura</taxon>
        <taxon>Limulidae</taxon>
        <taxon>Limulus</taxon>
    </lineage>
</organism>
<feature type="compositionally biased region" description="Low complexity" evidence="3">
    <location>
        <begin position="306"/>
        <end position="324"/>
    </location>
</feature>
<feature type="coiled-coil region" evidence="2">
    <location>
        <begin position="442"/>
        <end position="497"/>
    </location>
</feature>
<evidence type="ECO:0000256" key="3">
    <source>
        <dbReference type="SAM" id="MobiDB-lite"/>
    </source>
</evidence>
<dbReference type="RefSeq" id="XP_013772574.1">
    <property type="nucleotide sequence ID" value="XM_013917120.2"/>
</dbReference>
<gene>
    <name evidence="5" type="primary">LOC106457681</name>
</gene>
<evidence type="ECO:0000313" key="5">
    <source>
        <dbReference type="RefSeq" id="XP_013772574.1"/>
    </source>
</evidence>
<feature type="coiled-coil region" evidence="2">
    <location>
        <begin position="79"/>
        <end position="177"/>
    </location>
</feature>
<feature type="compositionally biased region" description="Polar residues" evidence="3">
    <location>
        <begin position="584"/>
        <end position="594"/>
    </location>
</feature>
<dbReference type="GeneID" id="106457681"/>
<protein>
    <submittedName>
        <fullName evidence="5">Bicaudal D-related protein homolog</fullName>
    </submittedName>
</protein>
<evidence type="ECO:0000256" key="1">
    <source>
        <dbReference type="ARBA" id="ARBA00023054"/>
    </source>
</evidence>
<feature type="coiled-coil region" evidence="2">
    <location>
        <begin position="359"/>
        <end position="386"/>
    </location>
</feature>
<reference evidence="5" key="1">
    <citation type="submission" date="2025-08" db="UniProtKB">
        <authorList>
            <consortium name="RefSeq"/>
        </authorList>
    </citation>
    <scope>IDENTIFICATION</scope>
    <source>
        <tissue evidence="5">Muscle</tissue>
    </source>
</reference>
<evidence type="ECO:0000256" key="2">
    <source>
        <dbReference type="SAM" id="Coils"/>
    </source>
</evidence>
<feature type="coiled-coil region" evidence="2">
    <location>
        <begin position="537"/>
        <end position="564"/>
    </location>
</feature>
<proteinExistence type="predicted"/>